<dbReference type="Pfam" id="PF01988">
    <property type="entry name" value="VIT1"/>
    <property type="match status" value="1"/>
</dbReference>
<protein>
    <submittedName>
        <fullName evidence="7">Uncharacterized protein</fullName>
    </submittedName>
</protein>
<dbReference type="GO" id="GO:0012505">
    <property type="term" value="C:endomembrane system"/>
    <property type="evidence" value="ECO:0007669"/>
    <property type="project" value="UniProtKB-SubCell"/>
</dbReference>
<evidence type="ECO:0000256" key="3">
    <source>
        <dbReference type="ARBA" id="ARBA00022692"/>
    </source>
</evidence>
<evidence type="ECO:0000256" key="1">
    <source>
        <dbReference type="ARBA" id="ARBA00004127"/>
    </source>
</evidence>
<dbReference type="Proteomes" id="UP000692954">
    <property type="component" value="Unassembled WGS sequence"/>
</dbReference>
<comment type="caution">
    <text evidence="7">The sequence shown here is derived from an EMBL/GenBank/DDBJ whole genome shotgun (WGS) entry which is preliminary data.</text>
</comment>
<feature type="transmembrane region" description="Helical" evidence="6">
    <location>
        <begin position="176"/>
        <end position="200"/>
    </location>
</feature>
<comment type="similarity">
    <text evidence="2">Belongs to the CCC1 family.</text>
</comment>
<feature type="transmembrane region" description="Helical" evidence="6">
    <location>
        <begin position="235"/>
        <end position="258"/>
    </location>
</feature>
<feature type="transmembrane region" description="Helical" evidence="6">
    <location>
        <begin position="206"/>
        <end position="223"/>
    </location>
</feature>
<evidence type="ECO:0000256" key="4">
    <source>
        <dbReference type="ARBA" id="ARBA00022989"/>
    </source>
</evidence>
<evidence type="ECO:0000256" key="6">
    <source>
        <dbReference type="SAM" id="Phobius"/>
    </source>
</evidence>
<name>A0A8S1LI59_9CILI</name>
<proteinExistence type="inferred from homology"/>
<dbReference type="EMBL" id="CAJJDN010000021">
    <property type="protein sequence ID" value="CAD8066469.1"/>
    <property type="molecule type" value="Genomic_DNA"/>
</dbReference>
<dbReference type="InterPro" id="IPR008217">
    <property type="entry name" value="Ccc1_fam"/>
</dbReference>
<organism evidence="7 8">
    <name type="scientific">Paramecium sonneborni</name>
    <dbReference type="NCBI Taxonomy" id="65129"/>
    <lineage>
        <taxon>Eukaryota</taxon>
        <taxon>Sar</taxon>
        <taxon>Alveolata</taxon>
        <taxon>Ciliophora</taxon>
        <taxon>Intramacronucleata</taxon>
        <taxon>Oligohymenophorea</taxon>
        <taxon>Peniculida</taxon>
        <taxon>Parameciidae</taxon>
        <taxon>Paramecium</taxon>
    </lineage>
</organism>
<reference evidence="7" key="1">
    <citation type="submission" date="2021-01" db="EMBL/GenBank/DDBJ databases">
        <authorList>
            <consortium name="Genoscope - CEA"/>
            <person name="William W."/>
        </authorList>
    </citation>
    <scope>NUCLEOTIDE SEQUENCE</scope>
</reference>
<keyword evidence="5 6" id="KW-0472">Membrane</keyword>
<dbReference type="OrthoDB" id="302386at2759"/>
<keyword evidence="3 6" id="KW-0812">Transmembrane</keyword>
<dbReference type="GO" id="GO:0030026">
    <property type="term" value="P:intracellular manganese ion homeostasis"/>
    <property type="evidence" value="ECO:0007669"/>
    <property type="project" value="InterPro"/>
</dbReference>
<evidence type="ECO:0000256" key="2">
    <source>
        <dbReference type="ARBA" id="ARBA00007049"/>
    </source>
</evidence>
<keyword evidence="8" id="KW-1185">Reference proteome</keyword>
<evidence type="ECO:0000313" key="7">
    <source>
        <dbReference type="EMBL" id="CAD8066469.1"/>
    </source>
</evidence>
<dbReference type="GO" id="GO:0005384">
    <property type="term" value="F:manganese ion transmembrane transporter activity"/>
    <property type="evidence" value="ECO:0007669"/>
    <property type="project" value="InterPro"/>
</dbReference>
<dbReference type="CDD" id="cd02434">
    <property type="entry name" value="Nodulin-21_like_3"/>
    <property type="match status" value="1"/>
</dbReference>
<sequence>MNQAQIAFEKKDADLSKKVHKIEEQQSLNDGHDEKHQMGGEHIKSAVYGGLDGMVTTFSVVAGVAGAGLSTGVVLGMGIANLIGDGISMALGDYISTRSEAEFTINERNREQWEVENNPEGEKKEMVEIYKSKGIDHDEAIIIADTLAKNKKVWVDVMMVEELGLMSVDEHPIKDAVVTFFSFGLFGLMPLLPFIVGSIAGLSDNLFQTSIALTGFFLFILGVSKSMFSYQQWYWAGLETLIIGSAAASASYIIGLAFEDVQV</sequence>
<evidence type="ECO:0000256" key="5">
    <source>
        <dbReference type="ARBA" id="ARBA00023136"/>
    </source>
</evidence>
<dbReference type="PANTHER" id="PTHR31851">
    <property type="entry name" value="FE(2+)/MN(2+) TRANSPORTER PCL1"/>
    <property type="match status" value="1"/>
</dbReference>
<gene>
    <name evidence="7" type="ORF">PSON_ATCC_30995.1.T0210349</name>
</gene>
<evidence type="ECO:0000313" key="8">
    <source>
        <dbReference type="Proteomes" id="UP000692954"/>
    </source>
</evidence>
<accession>A0A8S1LI59</accession>
<keyword evidence="4 6" id="KW-1133">Transmembrane helix</keyword>
<dbReference type="AlphaFoldDB" id="A0A8S1LI59"/>
<comment type="subcellular location">
    <subcellularLocation>
        <location evidence="1">Endomembrane system</location>
        <topology evidence="1">Multi-pass membrane protein</topology>
    </subcellularLocation>
</comment>